<evidence type="ECO:0000256" key="3">
    <source>
        <dbReference type="ARBA" id="ARBA00012924"/>
    </source>
</evidence>
<dbReference type="Pfam" id="PF00202">
    <property type="entry name" value="Aminotran_3"/>
    <property type="match status" value="1"/>
</dbReference>
<dbReference type="InterPro" id="IPR005814">
    <property type="entry name" value="Aminotrans_3"/>
</dbReference>
<gene>
    <name evidence="9" type="ORF">M2152_002409</name>
</gene>
<dbReference type="CDD" id="cd00610">
    <property type="entry name" value="OAT_like"/>
    <property type="match status" value="1"/>
</dbReference>
<keyword evidence="6 8" id="KW-0663">Pyridoxal phosphate</keyword>
<dbReference type="RefSeq" id="WP_322134512.1">
    <property type="nucleotide sequence ID" value="NZ_CP085036.1"/>
</dbReference>
<dbReference type="Gene3D" id="3.40.640.10">
    <property type="entry name" value="Type I PLP-dependent aspartate aminotransferase-like (Major domain)"/>
    <property type="match status" value="1"/>
</dbReference>
<comment type="similarity">
    <text evidence="8">Belongs to the class-III pyridoxal-phosphate-dependent aminotransferase family.</text>
</comment>
<reference evidence="9 10" key="1">
    <citation type="submission" date="2023-04" db="EMBL/GenBank/DDBJ databases">
        <title>Genome Encyclopedia of Bacteria and Archaea VI: Functional Genomics of Type Strains.</title>
        <authorList>
            <person name="Whitman W."/>
        </authorList>
    </citation>
    <scope>NUCLEOTIDE SEQUENCE [LARGE SCALE GENOMIC DNA]</scope>
    <source>
        <strain evidence="9 10">SG_E_30_P1</strain>
    </source>
</reference>
<accession>A0ABT6KQH1</accession>
<dbReference type="InterPro" id="IPR010164">
    <property type="entry name" value="Orn_aminotrans"/>
</dbReference>
<evidence type="ECO:0000256" key="5">
    <source>
        <dbReference type="ARBA" id="ARBA00022679"/>
    </source>
</evidence>
<dbReference type="PIRSF" id="PIRSF000521">
    <property type="entry name" value="Transaminase_4ab_Lys_Orn"/>
    <property type="match status" value="1"/>
</dbReference>
<sequence length="398" mass="41950">MITEVKSHVAHNYHPLPVEIASGDGAWVTDVSGRRYLDCLAAYSAVNFGHGHPALIAAAKDQLDRITLTSRAFGSDRLEPFARALAELAGKDMVLPMNTGAEAVESAIKIARAWGYRVKGVEADRATIIVMDGNFHGRTTTIVSFSTDEQARADFGPFTPGFVVVPYGDAEALEAAIDENTVAVLLEPIQGEAGIIVPPKGYLRAVREITTRENVLMIADEIQSGLGRTGRTFASDLSCVEPDLYLLGKALGGGIVPVSAVVGDTAVLGVLQPGEHGSTFGGNPLAAAVGLAVVELLATGDMQHRATVLGERLHAGLRGLIGHGVTAVRGVGLWAGVDIDPELATGREVCELLMDRGVLVKDTHGSTIRFAPPIVVTEDEIDWAVAQLAAELEELASR</sequence>
<evidence type="ECO:0000256" key="4">
    <source>
        <dbReference type="ARBA" id="ARBA00022576"/>
    </source>
</evidence>
<proteinExistence type="inferred from homology"/>
<dbReference type="PROSITE" id="PS00600">
    <property type="entry name" value="AA_TRANSFER_CLASS_3"/>
    <property type="match status" value="1"/>
</dbReference>
<dbReference type="EC" id="2.6.1.13" evidence="3"/>
<evidence type="ECO:0000313" key="9">
    <source>
        <dbReference type="EMBL" id="MDH6182227.1"/>
    </source>
</evidence>
<evidence type="ECO:0000256" key="2">
    <source>
        <dbReference type="ARBA" id="ARBA00004998"/>
    </source>
</evidence>
<dbReference type="InterPro" id="IPR049704">
    <property type="entry name" value="Aminotrans_3_PPA_site"/>
</dbReference>
<dbReference type="InterPro" id="IPR015424">
    <property type="entry name" value="PyrdxlP-dep_Trfase"/>
</dbReference>
<organism evidence="9 10">
    <name type="scientific">Antiquaquibacter oligotrophicus</name>
    <dbReference type="NCBI Taxonomy" id="2880260"/>
    <lineage>
        <taxon>Bacteria</taxon>
        <taxon>Bacillati</taxon>
        <taxon>Actinomycetota</taxon>
        <taxon>Actinomycetes</taxon>
        <taxon>Micrococcales</taxon>
        <taxon>Microbacteriaceae</taxon>
        <taxon>Antiquaquibacter</taxon>
    </lineage>
</organism>
<evidence type="ECO:0000256" key="7">
    <source>
        <dbReference type="ARBA" id="ARBA00030587"/>
    </source>
</evidence>
<evidence type="ECO:0000256" key="1">
    <source>
        <dbReference type="ARBA" id="ARBA00001933"/>
    </source>
</evidence>
<dbReference type="PANTHER" id="PTHR11986">
    <property type="entry name" value="AMINOTRANSFERASE CLASS III"/>
    <property type="match status" value="1"/>
</dbReference>
<dbReference type="EMBL" id="JARXVQ010000001">
    <property type="protein sequence ID" value="MDH6182227.1"/>
    <property type="molecule type" value="Genomic_DNA"/>
</dbReference>
<comment type="pathway">
    <text evidence="2">Amino-acid biosynthesis; L-proline biosynthesis; L-glutamate 5-semialdehyde from L-ornithine: step 1/1.</text>
</comment>
<dbReference type="NCBIfam" id="TIGR01885">
    <property type="entry name" value="Orn_aminotrans"/>
    <property type="match status" value="1"/>
</dbReference>
<dbReference type="GO" id="GO:0004587">
    <property type="term" value="F:ornithine aminotransferase activity"/>
    <property type="evidence" value="ECO:0007669"/>
    <property type="project" value="UniProtKB-EC"/>
</dbReference>
<comment type="cofactor">
    <cofactor evidence="1">
        <name>pyridoxal 5'-phosphate</name>
        <dbReference type="ChEBI" id="CHEBI:597326"/>
    </cofactor>
</comment>
<dbReference type="Proteomes" id="UP001160142">
    <property type="component" value="Unassembled WGS sequence"/>
</dbReference>
<evidence type="ECO:0000313" key="10">
    <source>
        <dbReference type="Proteomes" id="UP001160142"/>
    </source>
</evidence>
<dbReference type="InterPro" id="IPR015422">
    <property type="entry name" value="PyrdxlP-dep_Trfase_small"/>
</dbReference>
<protein>
    <recommendedName>
        <fullName evidence="3">ornithine aminotransferase</fullName>
        <ecNumber evidence="3">2.6.1.13</ecNumber>
    </recommendedName>
    <alternativeName>
        <fullName evidence="7">Ornithine--oxo-acid aminotransferase</fullName>
    </alternativeName>
</protein>
<dbReference type="Gene3D" id="3.90.1150.10">
    <property type="entry name" value="Aspartate Aminotransferase, domain 1"/>
    <property type="match status" value="1"/>
</dbReference>
<evidence type="ECO:0000256" key="6">
    <source>
        <dbReference type="ARBA" id="ARBA00022898"/>
    </source>
</evidence>
<keyword evidence="10" id="KW-1185">Reference proteome</keyword>
<dbReference type="PANTHER" id="PTHR11986:SF18">
    <property type="entry name" value="ORNITHINE AMINOTRANSFERASE, MITOCHONDRIAL"/>
    <property type="match status" value="1"/>
</dbReference>
<dbReference type="SUPFAM" id="SSF53383">
    <property type="entry name" value="PLP-dependent transferases"/>
    <property type="match status" value="1"/>
</dbReference>
<keyword evidence="4 9" id="KW-0032">Aminotransferase</keyword>
<keyword evidence="5 9" id="KW-0808">Transferase</keyword>
<evidence type="ECO:0000256" key="8">
    <source>
        <dbReference type="RuleBase" id="RU003560"/>
    </source>
</evidence>
<dbReference type="InterPro" id="IPR015421">
    <property type="entry name" value="PyrdxlP-dep_Trfase_major"/>
</dbReference>
<dbReference type="InterPro" id="IPR050103">
    <property type="entry name" value="Class-III_PLP-dep_AT"/>
</dbReference>
<comment type="caution">
    <text evidence="9">The sequence shown here is derived from an EMBL/GenBank/DDBJ whole genome shotgun (WGS) entry which is preliminary data.</text>
</comment>
<name>A0ABT6KQH1_9MICO</name>